<reference evidence="1" key="2">
    <citation type="submission" date="2023-03" db="EMBL/GenBank/DDBJ databases">
        <authorList>
            <person name="Inwood S.N."/>
            <person name="Skelly J.G."/>
            <person name="Guhlin J."/>
            <person name="Harrop T.W.R."/>
            <person name="Goldson S.G."/>
            <person name="Dearden P.K."/>
        </authorList>
    </citation>
    <scope>NUCLEOTIDE SEQUENCE</scope>
    <source>
        <strain evidence="1">Irish</strain>
        <tissue evidence="1">Whole body</tissue>
    </source>
</reference>
<sequence>MWWPATHRVCSAHDSGVRLTTVNSAEYGVVRAGREWPKRAEDATVRGTCVKEEMLAWRRHEFRMDHDGGETQIEFRMDHDGGETQIEFRIDHDGGETQIEFRIDHDGGETQMENSGEAIMAGAEI</sequence>
<comment type="caution">
    <text evidence="1">The sequence shown here is derived from an EMBL/GenBank/DDBJ whole genome shotgun (WGS) entry which is preliminary data.</text>
</comment>
<dbReference type="EMBL" id="JAQQBS010000004">
    <property type="protein sequence ID" value="KAK0169699.1"/>
    <property type="molecule type" value="Genomic_DNA"/>
</dbReference>
<keyword evidence="2" id="KW-1185">Reference proteome</keyword>
<protein>
    <submittedName>
        <fullName evidence="1">Uncharacterized protein</fullName>
    </submittedName>
</protein>
<accession>A0AA39FI05</accession>
<proteinExistence type="predicted"/>
<name>A0AA39FI05_9HYME</name>
<dbReference type="Proteomes" id="UP001168990">
    <property type="component" value="Unassembled WGS sequence"/>
</dbReference>
<evidence type="ECO:0000313" key="2">
    <source>
        <dbReference type="Proteomes" id="UP001168990"/>
    </source>
</evidence>
<dbReference type="AlphaFoldDB" id="A0AA39FI05"/>
<reference evidence="1" key="1">
    <citation type="journal article" date="2023" name="bioRxiv">
        <title>Scaffold-level genome assemblies of two parasitoid biocontrol wasps reveal the parthenogenesis mechanism and an associated novel virus.</title>
        <authorList>
            <person name="Inwood S."/>
            <person name="Skelly J."/>
            <person name="Guhlin J."/>
            <person name="Harrop T."/>
            <person name="Goldson S."/>
            <person name="Dearden P."/>
        </authorList>
    </citation>
    <scope>NUCLEOTIDE SEQUENCE</scope>
    <source>
        <strain evidence="1">Irish</strain>
        <tissue evidence="1">Whole body</tissue>
    </source>
</reference>
<evidence type="ECO:0000313" key="1">
    <source>
        <dbReference type="EMBL" id="KAK0169699.1"/>
    </source>
</evidence>
<gene>
    <name evidence="1" type="ORF">PV328_010344</name>
</gene>
<organism evidence="1 2">
    <name type="scientific">Microctonus aethiopoides</name>
    <dbReference type="NCBI Taxonomy" id="144406"/>
    <lineage>
        <taxon>Eukaryota</taxon>
        <taxon>Metazoa</taxon>
        <taxon>Ecdysozoa</taxon>
        <taxon>Arthropoda</taxon>
        <taxon>Hexapoda</taxon>
        <taxon>Insecta</taxon>
        <taxon>Pterygota</taxon>
        <taxon>Neoptera</taxon>
        <taxon>Endopterygota</taxon>
        <taxon>Hymenoptera</taxon>
        <taxon>Apocrita</taxon>
        <taxon>Ichneumonoidea</taxon>
        <taxon>Braconidae</taxon>
        <taxon>Euphorinae</taxon>
        <taxon>Microctonus</taxon>
    </lineage>
</organism>